<dbReference type="KEGG" id="mpri:MP3633_3768"/>
<evidence type="ECO:0000313" key="2">
    <source>
        <dbReference type="Proteomes" id="UP000509371"/>
    </source>
</evidence>
<evidence type="ECO:0000313" key="1">
    <source>
        <dbReference type="EMBL" id="QKK82495.1"/>
    </source>
</evidence>
<name>A0A859D0K8_9GAMM</name>
<dbReference type="Proteomes" id="UP000509371">
    <property type="component" value="Chromosome"/>
</dbReference>
<organism evidence="1 2">
    <name type="scientific">Marinomonas primoryensis</name>
    <dbReference type="NCBI Taxonomy" id="178399"/>
    <lineage>
        <taxon>Bacteria</taxon>
        <taxon>Pseudomonadati</taxon>
        <taxon>Pseudomonadota</taxon>
        <taxon>Gammaproteobacteria</taxon>
        <taxon>Oceanospirillales</taxon>
        <taxon>Oceanospirillaceae</taxon>
        <taxon>Marinomonas</taxon>
    </lineage>
</organism>
<reference evidence="1 2" key="1">
    <citation type="submission" date="2020-06" db="EMBL/GenBank/DDBJ databases">
        <authorList>
            <person name="Voronona O.L."/>
            <person name="Aksenova E.I."/>
            <person name="Kunda M.S."/>
            <person name="Semenov A.N."/>
            <person name="Ryzhova N."/>
        </authorList>
    </citation>
    <scope>NUCLEOTIDE SEQUENCE [LARGE SCALE GENOMIC DNA]</scope>
    <source>
        <strain evidence="1 2">MPKMM3633</strain>
    </source>
</reference>
<dbReference type="EMBL" id="CP054301">
    <property type="protein sequence ID" value="QKK82495.1"/>
    <property type="molecule type" value="Genomic_DNA"/>
</dbReference>
<dbReference type="AlphaFoldDB" id="A0A859D0K8"/>
<protein>
    <submittedName>
        <fullName evidence="1">Uncharacterized protein</fullName>
    </submittedName>
</protein>
<accession>A0A859D0K8</accession>
<gene>
    <name evidence="1" type="ORF">MP3633_3768</name>
</gene>
<proteinExistence type="predicted"/>
<sequence length="43" mass="5316">MSFEKVVFFYKKVRLIQNTLKDGVFLCRYKGKEREKMTSEKFY</sequence>